<evidence type="ECO:0000313" key="4">
    <source>
        <dbReference type="EMBL" id="NMP32458.1"/>
    </source>
</evidence>
<name>A0A7Y0LDC2_9GAMM</name>
<comment type="caution">
    <text evidence="4">The sequence shown here is derived from an EMBL/GenBank/DDBJ whole genome shotgun (WGS) entry which is preliminary data.</text>
</comment>
<dbReference type="Pfam" id="PF03861">
    <property type="entry name" value="ANTAR"/>
    <property type="match status" value="1"/>
</dbReference>
<evidence type="ECO:0000259" key="3">
    <source>
        <dbReference type="PROSITE" id="PS50921"/>
    </source>
</evidence>
<dbReference type="InterPro" id="IPR011006">
    <property type="entry name" value="CheY-like_superfamily"/>
</dbReference>
<evidence type="ECO:0000313" key="5">
    <source>
        <dbReference type="Proteomes" id="UP000568664"/>
    </source>
</evidence>
<dbReference type="PROSITE" id="PS50921">
    <property type="entry name" value="ANTAR"/>
    <property type="match status" value="1"/>
</dbReference>
<dbReference type="Pfam" id="PF00072">
    <property type="entry name" value="Response_reg"/>
    <property type="match status" value="1"/>
</dbReference>
<dbReference type="InterPro" id="IPR001789">
    <property type="entry name" value="Sig_transdc_resp-reg_receiver"/>
</dbReference>
<feature type="domain" description="Response regulatory" evidence="2">
    <location>
        <begin position="10"/>
        <end position="124"/>
    </location>
</feature>
<feature type="modified residue" description="4-aspartylphosphate" evidence="1">
    <location>
        <position position="60"/>
    </location>
</feature>
<evidence type="ECO:0000259" key="2">
    <source>
        <dbReference type="PROSITE" id="PS50110"/>
    </source>
</evidence>
<dbReference type="PANTHER" id="PTHR43367">
    <property type="match status" value="1"/>
</dbReference>
<protein>
    <submittedName>
        <fullName evidence="4">ANTAR domain-containing protein</fullName>
    </submittedName>
</protein>
<organism evidence="4 5">
    <name type="scientific">Thalassotalea algicola</name>
    <dbReference type="NCBI Taxonomy" id="2716224"/>
    <lineage>
        <taxon>Bacteria</taxon>
        <taxon>Pseudomonadati</taxon>
        <taxon>Pseudomonadota</taxon>
        <taxon>Gammaproteobacteria</taxon>
        <taxon>Alteromonadales</taxon>
        <taxon>Colwelliaceae</taxon>
        <taxon>Thalassotalea</taxon>
    </lineage>
</organism>
<accession>A0A7Y0LDC2</accession>
<keyword evidence="5" id="KW-1185">Reference proteome</keyword>
<keyword evidence="1" id="KW-0597">Phosphoprotein</keyword>
<dbReference type="SMART" id="SM01012">
    <property type="entry name" value="ANTAR"/>
    <property type="match status" value="1"/>
</dbReference>
<reference evidence="4 5" key="1">
    <citation type="submission" date="2020-04" db="EMBL/GenBank/DDBJ databases">
        <title>Thalassotalea sp. M1531, isolated from the surface of marine red alga.</title>
        <authorList>
            <person name="Pang L."/>
            <person name="Lu D.-C."/>
        </authorList>
    </citation>
    <scope>NUCLEOTIDE SEQUENCE [LARGE SCALE GENOMIC DNA]</scope>
    <source>
        <strain evidence="4 5">M1531</strain>
    </source>
</reference>
<dbReference type="SUPFAM" id="SSF52172">
    <property type="entry name" value="CheY-like"/>
    <property type="match status" value="1"/>
</dbReference>
<dbReference type="EMBL" id="JABBXH010000004">
    <property type="protein sequence ID" value="NMP32458.1"/>
    <property type="molecule type" value="Genomic_DNA"/>
</dbReference>
<evidence type="ECO:0000256" key="1">
    <source>
        <dbReference type="PROSITE-ProRule" id="PRU00169"/>
    </source>
</evidence>
<dbReference type="PANTHER" id="PTHR43367:SF1">
    <property type="entry name" value="TWO-COMPONENT RESPONSE REGULATOR-LIKE APRR6-RELATED"/>
    <property type="match status" value="1"/>
</dbReference>
<dbReference type="GO" id="GO:0000160">
    <property type="term" value="P:phosphorelay signal transduction system"/>
    <property type="evidence" value="ECO:0007669"/>
    <property type="project" value="InterPro"/>
</dbReference>
<dbReference type="RefSeq" id="WP_169075791.1">
    <property type="nucleotide sequence ID" value="NZ_JABBXH010000004.1"/>
</dbReference>
<dbReference type="Proteomes" id="UP000568664">
    <property type="component" value="Unassembled WGS sequence"/>
</dbReference>
<dbReference type="InterPro" id="IPR036388">
    <property type="entry name" value="WH-like_DNA-bd_sf"/>
</dbReference>
<dbReference type="PROSITE" id="PS50110">
    <property type="entry name" value="RESPONSE_REGULATORY"/>
    <property type="match status" value="1"/>
</dbReference>
<gene>
    <name evidence="4" type="ORF">HII17_12880</name>
</gene>
<dbReference type="SMART" id="SM00448">
    <property type="entry name" value="REC"/>
    <property type="match status" value="1"/>
</dbReference>
<dbReference type="InterPro" id="IPR005561">
    <property type="entry name" value="ANTAR"/>
</dbReference>
<dbReference type="PIRSF" id="PIRSF036382">
    <property type="entry name" value="RR_antiterm"/>
    <property type="match status" value="1"/>
</dbReference>
<proteinExistence type="predicted"/>
<sequence>MDIAATQELNVLLVEDDKQKAQSLIGALDRSQYCIRHITTTGMPLLKQVEALQPDVIVIDVESPSRDVLESLSIISLANPKPIVMFSEQNDTETISQSVKSGVSAYIAGDIAFERVRSILDTAVARFSEYQLLKKELVHTKQKLSSQRVVEQAKIWLMETKNLTEKEAYHRIRKMAMDNSQKLEEVARSILSLAKMLEKSS</sequence>
<dbReference type="CDD" id="cd00156">
    <property type="entry name" value="REC"/>
    <property type="match status" value="1"/>
</dbReference>
<dbReference type="AlphaFoldDB" id="A0A7Y0LDC2"/>
<dbReference type="Gene3D" id="3.40.50.2300">
    <property type="match status" value="1"/>
</dbReference>
<dbReference type="InterPro" id="IPR008327">
    <property type="entry name" value="Sig_transdc_resp-reg_antiterm"/>
</dbReference>
<dbReference type="GO" id="GO:0003723">
    <property type="term" value="F:RNA binding"/>
    <property type="evidence" value="ECO:0007669"/>
    <property type="project" value="InterPro"/>
</dbReference>
<dbReference type="Gene3D" id="1.10.10.10">
    <property type="entry name" value="Winged helix-like DNA-binding domain superfamily/Winged helix DNA-binding domain"/>
    <property type="match status" value="1"/>
</dbReference>
<feature type="domain" description="ANTAR" evidence="3">
    <location>
        <begin position="130"/>
        <end position="191"/>
    </location>
</feature>